<keyword evidence="1" id="KW-1133">Transmembrane helix</keyword>
<protein>
    <submittedName>
        <fullName evidence="2">Uncharacterized protein</fullName>
    </submittedName>
</protein>
<dbReference type="Proteomes" id="UP000283389">
    <property type="component" value="Unassembled WGS sequence"/>
</dbReference>
<organism evidence="2 3">
    <name type="scientific">Pseudomonas canadensis</name>
    <dbReference type="NCBI Taxonomy" id="915099"/>
    <lineage>
        <taxon>Bacteria</taxon>
        <taxon>Pseudomonadati</taxon>
        <taxon>Pseudomonadota</taxon>
        <taxon>Gammaproteobacteria</taxon>
        <taxon>Pseudomonadales</taxon>
        <taxon>Pseudomonadaceae</taxon>
        <taxon>Pseudomonas</taxon>
    </lineage>
</organism>
<comment type="caution">
    <text evidence="2">The sequence shown here is derived from an EMBL/GenBank/DDBJ whole genome shotgun (WGS) entry which is preliminary data.</text>
</comment>
<reference evidence="2 3" key="1">
    <citation type="submission" date="2016-10" db="EMBL/GenBank/DDBJ databases">
        <title>Comparative genome analysis of multiple Pseudomonas spp. focuses on biocontrol and plant growth promoting traits.</title>
        <authorList>
            <person name="Tao X.-Y."/>
            <person name="Taylor C.G."/>
        </authorList>
    </citation>
    <scope>NUCLEOTIDE SEQUENCE [LARGE SCALE GENOMIC DNA]</scope>
    <source>
        <strain evidence="2 3">36C8</strain>
    </source>
</reference>
<keyword evidence="1" id="KW-0812">Transmembrane</keyword>
<feature type="transmembrane region" description="Helical" evidence="1">
    <location>
        <begin position="6"/>
        <end position="26"/>
    </location>
</feature>
<dbReference type="AlphaFoldDB" id="A0A423F444"/>
<accession>A0A423F444</accession>
<proteinExistence type="predicted"/>
<evidence type="ECO:0000256" key="1">
    <source>
        <dbReference type="SAM" id="Phobius"/>
    </source>
</evidence>
<name>A0A423F444_9PSED</name>
<evidence type="ECO:0000313" key="2">
    <source>
        <dbReference type="EMBL" id="ROM49346.1"/>
    </source>
</evidence>
<keyword evidence="1" id="KW-0472">Membrane</keyword>
<sequence>MNAPQLKAIMVAAAQCVIINFSVKVLKWLSRLKTRRNNARMALDSVILYMINVMDENSLSAFQ</sequence>
<evidence type="ECO:0000313" key="3">
    <source>
        <dbReference type="Proteomes" id="UP000283389"/>
    </source>
</evidence>
<gene>
    <name evidence="2" type="ORF">BK649_18250</name>
</gene>
<dbReference type="EMBL" id="MOAZ01000014">
    <property type="protein sequence ID" value="ROM49346.1"/>
    <property type="molecule type" value="Genomic_DNA"/>
</dbReference>